<evidence type="ECO:0000313" key="3">
    <source>
        <dbReference type="Proteomes" id="UP000008893"/>
    </source>
</evidence>
<name>G0YQF8_9CAUD</name>
<dbReference type="CDD" id="cd19958">
    <property type="entry name" value="pyocin_knob"/>
    <property type="match status" value="2"/>
</dbReference>
<proteinExistence type="predicted"/>
<dbReference type="GeneID" id="14013754"/>
<feature type="region of interest" description="Disordered" evidence="1">
    <location>
        <begin position="15"/>
        <end position="41"/>
    </location>
</feature>
<feature type="compositionally biased region" description="Pro residues" evidence="1">
    <location>
        <begin position="25"/>
        <end position="34"/>
    </location>
</feature>
<dbReference type="EMBL" id="HQ728266">
    <property type="protein sequence ID" value="AEJ81585.1"/>
    <property type="molecule type" value="Genomic_DNA"/>
</dbReference>
<dbReference type="Proteomes" id="UP000008893">
    <property type="component" value="Segment"/>
</dbReference>
<protein>
    <submittedName>
        <fullName evidence="2">Gp066</fullName>
    </submittedName>
</protein>
<evidence type="ECO:0000313" key="2">
    <source>
        <dbReference type="EMBL" id="AEJ81585.1"/>
    </source>
</evidence>
<sequence>MSTSVSNPSSVIKLGPVTALVEGPPGTPGSPGNPGPEGKSSFELWLAQSGNSGKTLDDFFEAYRGNGLNNRGQFVMGQSYKMNDYVVAAGSNTDSAIFFCKSPDSFVSTAQPRSDSGHWTELVAPAGANGKSVELRKSDTHLQWRVQDEAEWNDLIALSELKVKGDPGADGKSFSVDASGPTANRSQYDNQALGFSFLDTTTGYLYIHGEGDGVWSDPIPFKGDKGDDGANIEFQKTATYIQWRPVGSTQWFNLVPLSELAGATGKNIELQATTDYIQWRVAGSTTWTNLVQLASLQGKAGTDGATWLSGNTGPSNSAGKVGDFWLNTATGEISKKTGTSAWTIQLTLPTGPSSGGSTWLLTTTDPTTSQGSDGQWALNSAKGTIWNKGGSTWNKVMGIPAFATLDDAVAATDYTLAMSPARVREYMESFGLTAKFTTTLADLNTSVRGEFFNYNADTLHHPGTGGYGRGITIPSGDGYSTQLAIENDSNLMYVRYQTAGAWGTWAAIGGGGGSTTFATNPEALAGQSLTVAMSPGRTREYLESLGLGAKFTTALANLNTAVRFQPWSWNDTTTNTPAAGSYGRGFTLPSGDGYVTQIGIVNDTGKMYIRYQSGASTWSTWTALGGSSGGGASIPAATMPADKTLNASSATAMGFTGSVLPVVGKLYSFKAILLTQGPAGATFSIKMVKLGAQFYRIDVRSPNASGAITSSVSTQSGVAATGCTGAVQDGITVIEGLIHFNYVDTAMPDLTIQLATGDWATILKNSSYTLTPIGDVAL</sequence>
<reference evidence="2 3" key="1">
    <citation type="journal article" date="2011" name="Appl. Environ. Microbiol.">
        <title>Novel Virulent and Broad-Host-Range Erwinia amylovora Bacteriophages Reveal a High Degree of Mosaicism and a Relationship to Enterobacteriaceae Phages.</title>
        <authorList>
            <person name="Born Y."/>
            <person name="Fieseler L."/>
            <person name="Marazzi J."/>
            <person name="Lurz R."/>
            <person name="Duffy B."/>
            <person name="Loessner M.J."/>
        </authorList>
    </citation>
    <scope>NUCLEOTIDE SEQUENCE [LARGE SCALE GENOMIC DNA]</scope>
</reference>
<dbReference type="OrthoDB" id="7064at10239"/>
<accession>G0YQF8</accession>
<evidence type="ECO:0000256" key="1">
    <source>
        <dbReference type="SAM" id="MobiDB-lite"/>
    </source>
</evidence>
<dbReference type="KEGG" id="vg:14013754"/>
<dbReference type="RefSeq" id="YP_007005802.1">
    <property type="nucleotide sequence ID" value="NC_019514.1"/>
</dbReference>
<organism evidence="2 3">
    <name type="scientific">Erwinia phage vB_EamP-S6</name>
    <dbReference type="NCBI Taxonomy" id="1051675"/>
    <lineage>
        <taxon>Viruses</taxon>
        <taxon>Duplodnaviria</taxon>
        <taxon>Heunggongvirae</taxon>
        <taxon>Uroviricota</taxon>
        <taxon>Caudoviricetes</taxon>
        <taxon>Schitoviridae</taxon>
        <taxon>Waedenswilvirus</taxon>
        <taxon>Waedenswilvirus S6</taxon>
    </lineage>
</organism>
<keyword evidence="3" id="KW-1185">Reference proteome</keyword>